<dbReference type="GO" id="GO:0003697">
    <property type="term" value="F:single-stranded DNA binding"/>
    <property type="evidence" value="ECO:0007669"/>
    <property type="project" value="InterPro"/>
</dbReference>
<evidence type="ECO:0000256" key="2">
    <source>
        <dbReference type="ARBA" id="ARBA00022670"/>
    </source>
</evidence>
<sequence length="252" mass="27490">MCGRYAATKDPAALAAEFDAIDAIGADAPGADYNVAPTKNIVAVVQRHPRDADGTVDESTTERTLRLMKWGLVPHWAKDASGGAKMINTRSESAAEKPAFKQSLARRRCIIPADGWYEWKREGKVKQPFYTTPKDGSSLAMAGLWSTWHDKSDPDAGVLITCSVLTTDAVGPLAEIHHRMPLLLTPDEWNTWLDPDRTDVSTLLRPVAEDVVAGLELRPISDAVNSVRNNGPELLERVDPPAVDIDLFGAPR</sequence>
<dbReference type="GO" id="GO:0016829">
    <property type="term" value="F:lyase activity"/>
    <property type="evidence" value="ECO:0007669"/>
    <property type="project" value="UniProtKB-KW"/>
</dbReference>
<gene>
    <name evidence="9" type="ORF">GCM10010171_18920</name>
</gene>
<comment type="similarity">
    <text evidence="1 8">Belongs to the SOS response-associated peptidase family.</text>
</comment>
<keyword evidence="10" id="KW-1185">Reference proteome</keyword>
<proteinExistence type="inferred from homology"/>
<keyword evidence="4 8" id="KW-0378">Hydrolase</keyword>
<dbReference type="AlphaFoldDB" id="A0A918GAI7"/>
<evidence type="ECO:0000256" key="7">
    <source>
        <dbReference type="ARBA" id="ARBA00023239"/>
    </source>
</evidence>
<reference evidence="9" key="2">
    <citation type="submission" date="2020-09" db="EMBL/GenBank/DDBJ databases">
        <authorList>
            <person name="Sun Q."/>
            <person name="Ohkuma M."/>
        </authorList>
    </citation>
    <scope>NUCLEOTIDE SEQUENCE</scope>
    <source>
        <strain evidence="9">JCM 3276</strain>
    </source>
</reference>
<name>A0A918GAI7_9PSEU</name>
<dbReference type="GO" id="GO:0006508">
    <property type="term" value="P:proteolysis"/>
    <property type="evidence" value="ECO:0007669"/>
    <property type="project" value="UniProtKB-KW"/>
</dbReference>
<dbReference type="InterPro" id="IPR036590">
    <property type="entry name" value="SRAP-like"/>
</dbReference>
<accession>A0A918GAI7</accession>
<evidence type="ECO:0000313" key="9">
    <source>
        <dbReference type="EMBL" id="GGS25779.1"/>
    </source>
</evidence>
<dbReference type="EMBL" id="BMRB01000001">
    <property type="protein sequence ID" value="GGS25779.1"/>
    <property type="molecule type" value="Genomic_DNA"/>
</dbReference>
<keyword evidence="2 8" id="KW-0645">Protease</keyword>
<dbReference type="SUPFAM" id="SSF143081">
    <property type="entry name" value="BB1717-like"/>
    <property type="match status" value="1"/>
</dbReference>
<dbReference type="GO" id="GO:0106300">
    <property type="term" value="P:protein-DNA covalent cross-linking repair"/>
    <property type="evidence" value="ECO:0007669"/>
    <property type="project" value="InterPro"/>
</dbReference>
<evidence type="ECO:0000313" key="10">
    <source>
        <dbReference type="Proteomes" id="UP000660680"/>
    </source>
</evidence>
<evidence type="ECO:0000256" key="4">
    <source>
        <dbReference type="ARBA" id="ARBA00022801"/>
    </source>
</evidence>
<reference evidence="9" key="1">
    <citation type="journal article" date="2014" name="Int. J. Syst. Evol. Microbiol.">
        <title>Complete genome sequence of Corynebacterium casei LMG S-19264T (=DSM 44701T), isolated from a smear-ripened cheese.</title>
        <authorList>
            <consortium name="US DOE Joint Genome Institute (JGI-PGF)"/>
            <person name="Walter F."/>
            <person name="Albersmeier A."/>
            <person name="Kalinowski J."/>
            <person name="Ruckert C."/>
        </authorList>
    </citation>
    <scope>NUCLEOTIDE SEQUENCE</scope>
    <source>
        <strain evidence="9">JCM 3276</strain>
    </source>
</reference>
<dbReference type="PANTHER" id="PTHR13604">
    <property type="entry name" value="DC12-RELATED"/>
    <property type="match status" value="1"/>
</dbReference>
<evidence type="ECO:0000256" key="8">
    <source>
        <dbReference type="RuleBase" id="RU364100"/>
    </source>
</evidence>
<keyword evidence="5" id="KW-0190">Covalent protein-DNA linkage</keyword>
<protein>
    <recommendedName>
        <fullName evidence="8">Abasic site processing protein</fullName>
        <ecNumber evidence="8">3.4.-.-</ecNumber>
    </recommendedName>
</protein>
<dbReference type="Proteomes" id="UP000660680">
    <property type="component" value="Unassembled WGS sequence"/>
</dbReference>
<keyword evidence="6" id="KW-0238">DNA-binding</keyword>
<organism evidence="9 10">
    <name type="scientific">Actinokineospora fastidiosa</name>
    <dbReference type="NCBI Taxonomy" id="1816"/>
    <lineage>
        <taxon>Bacteria</taxon>
        <taxon>Bacillati</taxon>
        <taxon>Actinomycetota</taxon>
        <taxon>Actinomycetes</taxon>
        <taxon>Pseudonocardiales</taxon>
        <taxon>Pseudonocardiaceae</taxon>
        <taxon>Actinokineospora</taxon>
    </lineage>
</organism>
<dbReference type="InterPro" id="IPR003738">
    <property type="entry name" value="SRAP"/>
</dbReference>
<dbReference type="RefSeq" id="WP_189209825.1">
    <property type="nucleotide sequence ID" value="NZ_BMRB01000001.1"/>
</dbReference>
<evidence type="ECO:0000256" key="5">
    <source>
        <dbReference type="ARBA" id="ARBA00023124"/>
    </source>
</evidence>
<dbReference type="GO" id="GO:0008233">
    <property type="term" value="F:peptidase activity"/>
    <property type="evidence" value="ECO:0007669"/>
    <property type="project" value="UniProtKB-KW"/>
</dbReference>
<dbReference type="Pfam" id="PF02586">
    <property type="entry name" value="SRAP"/>
    <property type="match status" value="1"/>
</dbReference>
<evidence type="ECO:0000256" key="6">
    <source>
        <dbReference type="ARBA" id="ARBA00023125"/>
    </source>
</evidence>
<comment type="caution">
    <text evidence="9">The sequence shown here is derived from an EMBL/GenBank/DDBJ whole genome shotgun (WGS) entry which is preliminary data.</text>
</comment>
<dbReference type="Gene3D" id="3.90.1680.10">
    <property type="entry name" value="SOS response associated peptidase-like"/>
    <property type="match status" value="1"/>
</dbReference>
<evidence type="ECO:0000256" key="3">
    <source>
        <dbReference type="ARBA" id="ARBA00022763"/>
    </source>
</evidence>
<dbReference type="PANTHER" id="PTHR13604:SF0">
    <property type="entry name" value="ABASIC SITE PROCESSING PROTEIN HMCES"/>
    <property type="match status" value="1"/>
</dbReference>
<keyword evidence="7" id="KW-0456">Lyase</keyword>
<keyword evidence="3" id="KW-0227">DNA damage</keyword>
<dbReference type="EC" id="3.4.-.-" evidence="8"/>
<evidence type="ECO:0000256" key="1">
    <source>
        <dbReference type="ARBA" id="ARBA00008136"/>
    </source>
</evidence>